<dbReference type="CDD" id="cd00984">
    <property type="entry name" value="DnaB_C"/>
    <property type="match status" value="1"/>
</dbReference>
<comment type="caution">
    <text evidence="16">The sequence shown here is derived from an EMBL/GenBank/DDBJ whole genome shotgun (WGS) entry which is preliminary data.</text>
</comment>
<dbReference type="InterPro" id="IPR016136">
    <property type="entry name" value="DNA_helicase_N/primase_C"/>
</dbReference>
<dbReference type="FunFam" id="1.10.860.10:FF:000001">
    <property type="entry name" value="Replicative DNA helicase"/>
    <property type="match status" value="1"/>
</dbReference>
<dbReference type="Pfam" id="PF00772">
    <property type="entry name" value="DnaB"/>
    <property type="match status" value="1"/>
</dbReference>
<dbReference type="RefSeq" id="WP_160961649.1">
    <property type="nucleotide sequence ID" value="NZ_WVUD01000023.1"/>
</dbReference>
<reference evidence="16 17" key="1">
    <citation type="submission" date="2020-01" db="EMBL/GenBank/DDBJ databases">
        <title>Genome sequence of Desulfovibrio aerotolerans DSM 16695(T).</title>
        <authorList>
            <person name="Karnachuk O."/>
            <person name="Avakyan M."/>
            <person name="Mardanov A."/>
            <person name="Kadnikov V."/>
            <person name="Ravin N."/>
        </authorList>
    </citation>
    <scope>NUCLEOTIDE SEQUENCE [LARGE SCALE GENOMIC DNA]</scope>
    <source>
        <strain evidence="16 17">DSM 16695</strain>
    </source>
</reference>
<dbReference type="InterPro" id="IPR007694">
    <property type="entry name" value="DNA_helicase_DnaB-like_C"/>
</dbReference>
<evidence type="ECO:0000256" key="11">
    <source>
        <dbReference type="ARBA" id="ARBA00048954"/>
    </source>
</evidence>
<dbReference type="EC" id="5.6.2.3" evidence="12 13"/>
<dbReference type="Proteomes" id="UP000482487">
    <property type="component" value="Unassembled WGS sequence"/>
</dbReference>
<dbReference type="NCBIfam" id="TIGR00665">
    <property type="entry name" value="DnaB"/>
    <property type="match status" value="1"/>
</dbReference>
<evidence type="ECO:0000256" key="10">
    <source>
        <dbReference type="ARBA" id="ARBA00044932"/>
    </source>
</evidence>
<comment type="similarity">
    <text evidence="1 13">Belongs to the helicase family. DnaB subfamily.</text>
</comment>
<feature type="compositionally biased region" description="Basic residues" evidence="14">
    <location>
        <begin position="1"/>
        <end position="10"/>
    </location>
</feature>
<dbReference type="GO" id="GO:0005829">
    <property type="term" value="C:cytosol"/>
    <property type="evidence" value="ECO:0007669"/>
    <property type="project" value="TreeGrafter"/>
</dbReference>
<dbReference type="GO" id="GO:1990077">
    <property type="term" value="C:primosome complex"/>
    <property type="evidence" value="ECO:0007669"/>
    <property type="project" value="UniProtKB-UniRule"/>
</dbReference>
<dbReference type="InterPro" id="IPR007692">
    <property type="entry name" value="DNA_helicase_DnaB"/>
</dbReference>
<dbReference type="NCBIfam" id="NF004384">
    <property type="entry name" value="PRK05748.1"/>
    <property type="match status" value="1"/>
</dbReference>
<dbReference type="AlphaFoldDB" id="A0A7C9MG56"/>
<evidence type="ECO:0000256" key="8">
    <source>
        <dbReference type="ARBA" id="ARBA00023125"/>
    </source>
</evidence>
<dbReference type="InterPro" id="IPR007693">
    <property type="entry name" value="DNA_helicase_DnaB-like_N"/>
</dbReference>
<keyword evidence="17" id="KW-1185">Reference proteome</keyword>
<dbReference type="Pfam" id="PF03796">
    <property type="entry name" value="DnaB_C"/>
    <property type="match status" value="1"/>
</dbReference>
<dbReference type="FunFam" id="3.40.50.300:FF:000076">
    <property type="entry name" value="Replicative DNA helicase"/>
    <property type="match status" value="1"/>
</dbReference>
<dbReference type="GO" id="GO:0042802">
    <property type="term" value="F:identical protein binding"/>
    <property type="evidence" value="ECO:0007669"/>
    <property type="project" value="UniProtKB-ARBA"/>
</dbReference>
<feature type="domain" description="SF4 helicase" evidence="15">
    <location>
        <begin position="209"/>
        <end position="477"/>
    </location>
</feature>
<dbReference type="GO" id="GO:0005524">
    <property type="term" value="F:ATP binding"/>
    <property type="evidence" value="ECO:0007669"/>
    <property type="project" value="UniProtKB-UniRule"/>
</dbReference>
<dbReference type="GO" id="GO:0003677">
    <property type="term" value="F:DNA binding"/>
    <property type="evidence" value="ECO:0007669"/>
    <property type="project" value="UniProtKB-UniRule"/>
</dbReference>
<evidence type="ECO:0000313" key="16">
    <source>
        <dbReference type="EMBL" id="MYL84010.1"/>
    </source>
</evidence>
<keyword evidence="3 13" id="KW-0235">DNA replication</keyword>
<dbReference type="GO" id="GO:0006269">
    <property type="term" value="P:DNA replication, synthesis of primer"/>
    <property type="evidence" value="ECO:0007669"/>
    <property type="project" value="UniProtKB-UniRule"/>
</dbReference>
<comment type="catalytic activity">
    <reaction evidence="11 13">
        <text>ATP + H2O = ADP + phosphate + H(+)</text>
        <dbReference type="Rhea" id="RHEA:13065"/>
        <dbReference type="ChEBI" id="CHEBI:15377"/>
        <dbReference type="ChEBI" id="CHEBI:15378"/>
        <dbReference type="ChEBI" id="CHEBI:30616"/>
        <dbReference type="ChEBI" id="CHEBI:43474"/>
        <dbReference type="ChEBI" id="CHEBI:456216"/>
        <dbReference type="EC" id="5.6.2.3"/>
    </reaction>
</comment>
<evidence type="ECO:0000256" key="4">
    <source>
        <dbReference type="ARBA" id="ARBA00022741"/>
    </source>
</evidence>
<evidence type="ECO:0000256" key="1">
    <source>
        <dbReference type="ARBA" id="ARBA00008428"/>
    </source>
</evidence>
<evidence type="ECO:0000256" key="9">
    <source>
        <dbReference type="ARBA" id="ARBA00023235"/>
    </source>
</evidence>
<proteinExistence type="inferred from homology"/>
<evidence type="ECO:0000313" key="17">
    <source>
        <dbReference type="Proteomes" id="UP000482487"/>
    </source>
</evidence>
<dbReference type="GO" id="GO:0016787">
    <property type="term" value="F:hydrolase activity"/>
    <property type="evidence" value="ECO:0007669"/>
    <property type="project" value="UniProtKB-KW"/>
</dbReference>
<evidence type="ECO:0000256" key="12">
    <source>
        <dbReference type="NCBIfam" id="TIGR00665"/>
    </source>
</evidence>
<dbReference type="GO" id="GO:0043139">
    <property type="term" value="F:5'-3' DNA helicase activity"/>
    <property type="evidence" value="ECO:0007669"/>
    <property type="project" value="UniProtKB-EC"/>
</dbReference>
<comment type="function">
    <text evidence="10 13">The main replicative DNA helicase, it participates in initiation and elongation during chromosome replication. Travels ahead of the DNA replisome, separating dsDNA into templates for DNA synthesis. A processive ATP-dependent 5'-3' DNA helicase it has DNA-dependent ATPase activity.</text>
</comment>
<keyword evidence="9" id="KW-0413">Isomerase</keyword>
<accession>A0A7C9MG56</accession>
<evidence type="ECO:0000256" key="2">
    <source>
        <dbReference type="ARBA" id="ARBA00022515"/>
    </source>
</evidence>
<gene>
    <name evidence="16" type="primary">dnaB</name>
    <name evidence="16" type="ORF">GTA51_12805</name>
</gene>
<dbReference type="Gene3D" id="3.40.50.300">
    <property type="entry name" value="P-loop containing nucleotide triphosphate hydrolases"/>
    <property type="match status" value="1"/>
</dbReference>
<keyword evidence="5 13" id="KW-0378">Hydrolase</keyword>
<keyword evidence="7 13" id="KW-0067">ATP-binding</keyword>
<dbReference type="InterPro" id="IPR027417">
    <property type="entry name" value="P-loop_NTPase"/>
</dbReference>
<keyword evidence="6 13" id="KW-0347">Helicase</keyword>
<protein>
    <recommendedName>
        <fullName evidence="12 13">Replicative DNA helicase</fullName>
        <ecNumber evidence="12 13">5.6.2.3</ecNumber>
    </recommendedName>
</protein>
<keyword evidence="8 13" id="KW-0238">DNA-binding</keyword>
<name>A0A7C9MG56_9BACT</name>
<feature type="region of interest" description="Disordered" evidence="14">
    <location>
        <begin position="1"/>
        <end position="27"/>
    </location>
</feature>
<sequence>MDSPRKKPRNSKSSGLSGSGEPLTGQALERVSSDVLRKVPPQNLEAEQSVLGGILLKNSILFNLIDLVDEDDFYSPAHRFIFQAILDLSRKNAPIDLVSLAEALRASGRLDEVGGPAYLGDLAASTVSSANALHHAEIVREKSVQRKLISTAVDIITRCYDGGQDTEQLLDESEQAIFAIADSRSTKGFKSSKDLITKVFEQIEQRMENQELVTGVPSGYYQFDEYTAGLQPSDLIIMAGRPSMGKTAFAMNVAMRAAAMSAIPTAIFSLEMSMEQIMQRMLCCWGKVDLAKLRRGRLDDEDWSRLYDAANHLSASPIFIDDTPAITTMDLRARCRRLKAEHGLGLIVVDYLQLMRASRRIDSREQEISEISRSLKSLAKELHVPVVALSQLNRKVEERADKRPMMSDLRESGAIEQDADVIIFLYRGAAYKKKEELTPEDNVAEIIIGKQRNGPTGMVKLLFLKESTAFENLSDIPAPSEFGMG</sequence>
<evidence type="ECO:0000259" key="15">
    <source>
        <dbReference type="PROSITE" id="PS51199"/>
    </source>
</evidence>
<keyword evidence="4 13" id="KW-0547">Nucleotide-binding</keyword>
<dbReference type="PROSITE" id="PS51199">
    <property type="entry name" value="SF4_HELICASE"/>
    <property type="match status" value="1"/>
</dbReference>
<dbReference type="Gene3D" id="1.10.860.10">
    <property type="entry name" value="DNAb Helicase, Chain A"/>
    <property type="match status" value="1"/>
</dbReference>
<evidence type="ECO:0000256" key="6">
    <source>
        <dbReference type="ARBA" id="ARBA00022806"/>
    </source>
</evidence>
<dbReference type="OrthoDB" id="9773982at2"/>
<keyword evidence="2 13" id="KW-0639">Primosome</keyword>
<evidence type="ECO:0000256" key="7">
    <source>
        <dbReference type="ARBA" id="ARBA00022840"/>
    </source>
</evidence>
<dbReference type="PANTHER" id="PTHR30153:SF2">
    <property type="entry name" value="REPLICATIVE DNA HELICASE"/>
    <property type="match status" value="1"/>
</dbReference>
<evidence type="ECO:0000256" key="5">
    <source>
        <dbReference type="ARBA" id="ARBA00022801"/>
    </source>
</evidence>
<organism evidence="16 17">
    <name type="scientific">Solidesulfovibrio aerotolerans</name>
    <dbReference type="NCBI Taxonomy" id="295255"/>
    <lineage>
        <taxon>Bacteria</taxon>
        <taxon>Pseudomonadati</taxon>
        <taxon>Thermodesulfobacteriota</taxon>
        <taxon>Desulfovibrionia</taxon>
        <taxon>Desulfovibrionales</taxon>
        <taxon>Desulfovibrionaceae</taxon>
        <taxon>Solidesulfovibrio</taxon>
    </lineage>
</organism>
<dbReference type="EMBL" id="WVUD01000023">
    <property type="protein sequence ID" value="MYL84010.1"/>
    <property type="molecule type" value="Genomic_DNA"/>
</dbReference>
<dbReference type="SUPFAM" id="SSF52540">
    <property type="entry name" value="P-loop containing nucleoside triphosphate hydrolases"/>
    <property type="match status" value="1"/>
</dbReference>
<evidence type="ECO:0000256" key="14">
    <source>
        <dbReference type="SAM" id="MobiDB-lite"/>
    </source>
</evidence>
<dbReference type="SUPFAM" id="SSF48024">
    <property type="entry name" value="N-terminal domain of DnaB helicase"/>
    <property type="match status" value="1"/>
</dbReference>
<evidence type="ECO:0000256" key="3">
    <source>
        <dbReference type="ARBA" id="ARBA00022705"/>
    </source>
</evidence>
<evidence type="ECO:0000256" key="13">
    <source>
        <dbReference type="RuleBase" id="RU362085"/>
    </source>
</evidence>
<dbReference type="InterPro" id="IPR036185">
    <property type="entry name" value="DNA_heli_DnaB-like_N_sf"/>
</dbReference>
<dbReference type="PANTHER" id="PTHR30153">
    <property type="entry name" value="REPLICATIVE DNA HELICASE DNAB"/>
    <property type="match status" value="1"/>
</dbReference>